<organism evidence="7">
    <name type="scientific">Tetraselmis sp. GSL018</name>
    <dbReference type="NCBI Taxonomy" id="582737"/>
    <lineage>
        <taxon>Eukaryota</taxon>
        <taxon>Viridiplantae</taxon>
        <taxon>Chlorophyta</taxon>
        <taxon>core chlorophytes</taxon>
        <taxon>Chlorodendrophyceae</taxon>
        <taxon>Chlorodendrales</taxon>
        <taxon>Chlorodendraceae</taxon>
        <taxon>Tetraselmis</taxon>
    </lineage>
</organism>
<sequence>LSERLPVWNQSLFKDMRPLTEEETKSVFEKLYKFVGKSIKTVIERPDENYCFRLQKNRVFYVREKLVKKATNVARDKLQALGTQIGKFTHSGKFHLTIGALDVLSEYAKYKIWVKPSAEMTFLYGNHVVKSGLGRITENTPANTGVVIYSMSDVPLGFGVSAKSTSDCRKLDPTAIVAFHQADVGEYLRAEDSIV</sequence>
<accession>A0A061S7K7</accession>
<comment type="subcellular location">
    <subcellularLocation>
        <location evidence="1">Nucleus</location>
        <location evidence="1">Nucleolus</location>
    </subcellularLocation>
</comment>
<gene>
    <name evidence="7" type="primary">NIP7</name>
    <name evidence="7" type="ORF">TSPGSL018_14059</name>
</gene>
<evidence type="ECO:0000313" key="7">
    <source>
        <dbReference type="EMBL" id="JAC78885.1"/>
    </source>
</evidence>
<dbReference type="FunFam" id="3.10.450.220:FF:000001">
    <property type="entry name" value="60S ribosome subunit biogenesis protein NIP7 homolog"/>
    <property type="match status" value="1"/>
</dbReference>
<dbReference type="SUPFAM" id="SSF88802">
    <property type="entry name" value="Pre-PUA domain"/>
    <property type="match status" value="1"/>
</dbReference>
<dbReference type="GO" id="GO:0003723">
    <property type="term" value="F:RNA binding"/>
    <property type="evidence" value="ECO:0007669"/>
    <property type="project" value="UniProtKB-KW"/>
</dbReference>
<evidence type="ECO:0000256" key="3">
    <source>
        <dbReference type="ARBA" id="ARBA00022517"/>
    </source>
</evidence>
<dbReference type="CDD" id="cd21151">
    <property type="entry name" value="PUA_Nip7-like"/>
    <property type="match status" value="1"/>
</dbReference>
<keyword evidence="4" id="KW-0694">RNA-binding</keyword>
<dbReference type="Gene3D" id="3.10.450.220">
    <property type="match status" value="1"/>
</dbReference>
<dbReference type="Pfam" id="PF17833">
    <property type="entry name" value="pre-PUA_NIP7"/>
    <property type="match status" value="1"/>
</dbReference>
<dbReference type="InterPro" id="IPR002478">
    <property type="entry name" value="PUA"/>
</dbReference>
<dbReference type="GO" id="GO:0042255">
    <property type="term" value="P:ribosome assembly"/>
    <property type="evidence" value="ECO:0007669"/>
    <property type="project" value="InterPro"/>
</dbReference>
<proteinExistence type="inferred from homology"/>
<dbReference type="InterPro" id="IPR036974">
    <property type="entry name" value="PUA_sf"/>
</dbReference>
<dbReference type="CDD" id="cd21146">
    <property type="entry name" value="Nip7_N_euk"/>
    <property type="match status" value="1"/>
</dbReference>
<evidence type="ECO:0000256" key="5">
    <source>
        <dbReference type="ARBA" id="ARBA00023242"/>
    </source>
</evidence>
<dbReference type="SUPFAM" id="SSF88697">
    <property type="entry name" value="PUA domain-like"/>
    <property type="match status" value="1"/>
</dbReference>
<feature type="domain" description="PUA" evidence="6">
    <location>
        <begin position="110"/>
        <end position="185"/>
    </location>
</feature>
<dbReference type="EMBL" id="GBEZ01006519">
    <property type="protein sequence ID" value="JAC78885.1"/>
    <property type="molecule type" value="Transcribed_RNA"/>
</dbReference>
<keyword evidence="3" id="KW-0690">Ribosome biogenesis</keyword>
<dbReference type="Gene3D" id="2.30.130.10">
    <property type="entry name" value="PUA domain"/>
    <property type="match status" value="1"/>
</dbReference>
<comment type="similarity">
    <text evidence="2">Belongs to the NIP7 family.</text>
</comment>
<evidence type="ECO:0000259" key="6">
    <source>
        <dbReference type="SMART" id="SM00359"/>
    </source>
</evidence>
<protein>
    <submittedName>
        <fullName evidence="7">60S ribosome subunit biogenesis protein NIP7</fullName>
    </submittedName>
</protein>
<evidence type="ECO:0000256" key="1">
    <source>
        <dbReference type="ARBA" id="ARBA00004604"/>
    </source>
</evidence>
<dbReference type="SMART" id="SM00359">
    <property type="entry name" value="PUA"/>
    <property type="match status" value="1"/>
</dbReference>
<name>A0A061S7K7_9CHLO</name>
<evidence type="ECO:0000256" key="2">
    <source>
        <dbReference type="ARBA" id="ARBA00009895"/>
    </source>
</evidence>
<dbReference type="InterPro" id="IPR005155">
    <property type="entry name" value="UPF0113_PUA"/>
</dbReference>
<reference evidence="7" key="1">
    <citation type="submission" date="2014-05" db="EMBL/GenBank/DDBJ databases">
        <title>The transcriptome of the halophilic microalga Tetraselmis sp. GSL018 isolated from the Great Salt Lake, Utah.</title>
        <authorList>
            <person name="Jinkerson R.E."/>
            <person name="D'Adamo S."/>
            <person name="Posewitz M.C."/>
        </authorList>
    </citation>
    <scope>NUCLEOTIDE SEQUENCE</scope>
    <source>
        <strain evidence="7">GSL018</strain>
    </source>
</reference>
<dbReference type="PIRSF" id="PIRSF017190">
    <property type="entry name" value="Rbsml_synth_fac_NIP7"/>
    <property type="match status" value="1"/>
</dbReference>
<evidence type="ECO:0000256" key="4">
    <source>
        <dbReference type="ARBA" id="ARBA00022884"/>
    </source>
</evidence>
<feature type="non-terminal residue" evidence="7">
    <location>
        <position position="1"/>
    </location>
</feature>
<dbReference type="Pfam" id="PF03657">
    <property type="entry name" value="UPF0113"/>
    <property type="match status" value="1"/>
</dbReference>
<dbReference type="PROSITE" id="PS50890">
    <property type="entry name" value="PUA"/>
    <property type="match status" value="1"/>
</dbReference>
<keyword evidence="5" id="KW-0539">Nucleus</keyword>
<dbReference type="InterPro" id="IPR015947">
    <property type="entry name" value="PUA-like_sf"/>
</dbReference>
<dbReference type="InterPro" id="IPR016686">
    <property type="entry name" value="Ribosomal_synth_fac_NIP7"/>
</dbReference>
<dbReference type="AlphaFoldDB" id="A0A061S7K7"/>
<dbReference type="InterPro" id="IPR055359">
    <property type="entry name" value="Nip7_N_euk"/>
</dbReference>
<dbReference type="GO" id="GO:0005730">
    <property type="term" value="C:nucleolus"/>
    <property type="evidence" value="ECO:0007669"/>
    <property type="project" value="UniProtKB-SubCell"/>
</dbReference>
<dbReference type="PANTHER" id="PTHR23415">
    <property type="entry name" value="CYCLIN-DEPENDENT KINASES REGULATORY SUBUNIT/60S RIBOSOME SUBUNIT BIOGENESIS PROTEIN NIP7"/>
    <property type="match status" value="1"/>
</dbReference>
<dbReference type="FunFam" id="2.30.130.10:FF:000002">
    <property type="entry name" value="60S ribosome subunit biogenesis protein NIP7 homolog"/>
    <property type="match status" value="1"/>
</dbReference>
<dbReference type="InterPro" id="IPR040598">
    <property type="entry name" value="NIP7_N"/>
</dbReference>